<reference evidence="1 2" key="1">
    <citation type="journal article" date="2014" name="Genome Announc.">
        <title>Draft Genome Sequence of the Iron-Oxidizing, Acidophilic, and Halotolerant 'Thiobacillus prosperus' Type Strain DSM 5130.</title>
        <authorList>
            <person name="Ossandon F.J."/>
            <person name="Cardenas J.P."/>
            <person name="Corbett M."/>
            <person name="Quatrini R."/>
            <person name="Holmes D.S."/>
            <person name="Watkin E."/>
        </authorList>
    </citation>
    <scope>NUCLEOTIDE SEQUENCE [LARGE SCALE GENOMIC DNA]</scope>
    <source>
        <strain evidence="1 2">DSM 5130</strain>
    </source>
</reference>
<dbReference type="EMBL" id="JQSG02000006">
    <property type="protein sequence ID" value="OBS08043.1"/>
    <property type="molecule type" value="Genomic_DNA"/>
</dbReference>
<accession>A0A1A6C0F6</accession>
<name>A0A1A6C0F6_9GAMM</name>
<protein>
    <submittedName>
        <fullName evidence="1">Uncharacterized protein</fullName>
    </submittedName>
</protein>
<gene>
    <name evidence="1" type="ORF">Thpro_022293</name>
</gene>
<evidence type="ECO:0000313" key="2">
    <source>
        <dbReference type="Proteomes" id="UP000029273"/>
    </source>
</evidence>
<dbReference type="Proteomes" id="UP000029273">
    <property type="component" value="Unassembled WGS sequence"/>
</dbReference>
<proteinExistence type="predicted"/>
<evidence type="ECO:0000313" key="1">
    <source>
        <dbReference type="EMBL" id="OBS08043.1"/>
    </source>
</evidence>
<dbReference type="AlphaFoldDB" id="A0A1A6C0F6"/>
<keyword evidence="2" id="KW-1185">Reference proteome</keyword>
<comment type="caution">
    <text evidence="1">The sequence shown here is derived from an EMBL/GenBank/DDBJ whole genome shotgun (WGS) entry which is preliminary data.</text>
</comment>
<sequence>MNATEALQGCLTVGMLAPDAPGLLLGRYGLHLQWLPDDADIPGSYWGAPEAGLVGDTVLVRNDTPVHSLLHEFAHVICMDTPRRRHLHTDAGGTDTEECAVCYLQILLADELPGVGRARLMRDMDAWGYSFRLGSTRQWFLHDAAEAREWLLAHALIDRRERPQACLRP</sequence>
<organism evidence="1 2">
    <name type="scientific">Acidihalobacter prosperus</name>
    <dbReference type="NCBI Taxonomy" id="160660"/>
    <lineage>
        <taxon>Bacteria</taxon>
        <taxon>Pseudomonadati</taxon>
        <taxon>Pseudomonadota</taxon>
        <taxon>Gammaproteobacteria</taxon>
        <taxon>Chromatiales</taxon>
        <taxon>Ectothiorhodospiraceae</taxon>
        <taxon>Acidihalobacter</taxon>
    </lineage>
</organism>